<dbReference type="InterPro" id="IPR012677">
    <property type="entry name" value="Nucleotide-bd_a/b_plait_sf"/>
</dbReference>
<name>A0AAV1K1A0_9NEOP</name>
<feature type="region of interest" description="Disordered" evidence="1">
    <location>
        <begin position="1"/>
        <end position="32"/>
    </location>
</feature>
<dbReference type="Gene3D" id="3.30.70.330">
    <property type="match status" value="1"/>
</dbReference>
<dbReference type="GO" id="GO:0003676">
    <property type="term" value="F:nucleic acid binding"/>
    <property type="evidence" value="ECO:0007669"/>
    <property type="project" value="InterPro"/>
</dbReference>
<dbReference type="Proteomes" id="UP001497472">
    <property type="component" value="Unassembled WGS sequence"/>
</dbReference>
<reference evidence="2 3" key="1">
    <citation type="submission" date="2023-11" db="EMBL/GenBank/DDBJ databases">
        <authorList>
            <person name="Okamura Y."/>
        </authorList>
    </citation>
    <scope>NUCLEOTIDE SEQUENCE [LARGE SCALE GENOMIC DNA]</scope>
</reference>
<sequence length="86" mass="9856">MSNSVDQQFGELSLSQDEHDQMYEQDDQDSRSSKVLISGLPLHVRFDNIEPLLLQYGNVQHCDKVNVRDANTQAVYITFETPEQAQ</sequence>
<comment type="caution">
    <text evidence="2">The sequence shown here is derived from an EMBL/GenBank/DDBJ whole genome shotgun (WGS) entry which is preliminary data.</text>
</comment>
<accession>A0AAV1K1A0</accession>
<feature type="non-terminal residue" evidence="2">
    <location>
        <position position="86"/>
    </location>
</feature>
<evidence type="ECO:0008006" key="4">
    <source>
        <dbReference type="Google" id="ProtNLM"/>
    </source>
</evidence>
<dbReference type="AlphaFoldDB" id="A0AAV1K1A0"/>
<dbReference type="SUPFAM" id="SSF54928">
    <property type="entry name" value="RNA-binding domain, RBD"/>
    <property type="match status" value="1"/>
</dbReference>
<dbReference type="InterPro" id="IPR035979">
    <property type="entry name" value="RBD_domain_sf"/>
</dbReference>
<feature type="compositionally biased region" description="Basic and acidic residues" evidence="1">
    <location>
        <begin position="16"/>
        <end position="32"/>
    </location>
</feature>
<keyword evidence="3" id="KW-1185">Reference proteome</keyword>
<evidence type="ECO:0000256" key="1">
    <source>
        <dbReference type="SAM" id="MobiDB-lite"/>
    </source>
</evidence>
<evidence type="ECO:0000313" key="2">
    <source>
        <dbReference type="EMBL" id="CAK1554899.1"/>
    </source>
</evidence>
<gene>
    <name evidence="2" type="ORF">LNINA_LOCUS13754</name>
</gene>
<organism evidence="2 3">
    <name type="scientific">Leptosia nina</name>
    <dbReference type="NCBI Taxonomy" id="320188"/>
    <lineage>
        <taxon>Eukaryota</taxon>
        <taxon>Metazoa</taxon>
        <taxon>Ecdysozoa</taxon>
        <taxon>Arthropoda</taxon>
        <taxon>Hexapoda</taxon>
        <taxon>Insecta</taxon>
        <taxon>Pterygota</taxon>
        <taxon>Neoptera</taxon>
        <taxon>Endopterygota</taxon>
        <taxon>Lepidoptera</taxon>
        <taxon>Glossata</taxon>
        <taxon>Ditrysia</taxon>
        <taxon>Papilionoidea</taxon>
        <taxon>Pieridae</taxon>
        <taxon>Pierinae</taxon>
        <taxon>Leptosia</taxon>
    </lineage>
</organism>
<evidence type="ECO:0000313" key="3">
    <source>
        <dbReference type="Proteomes" id="UP001497472"/>
    </source>
</evidence>
<proteinExistence type="predicted"/>
<protein>
    <recommendedName>
        <fullName evidence="4">RRM domain-containing protein</fullName>
    </recommendedName>
</protein>
<dbReference type="EMBL" id="CAVLEF010000279">
    <property type="protein sequence ID" value="CAK1554899.1"/>
    <property type="molecule type" value="Genomic_DNA"/>
</dbReference>